<dbReference type="Proteomes" id="UP000177622">
    <property type="component" value="Unassembled WGS sequence"/>
</dbReference>
<dbReference type="EMBL" id="LXJU01000008">
    <property type="protein sequence ID" value="OGE53313.1"/>
    <property type="molecule type" value="Genomic_DNA"/>
</dbReference>
<name>A0A1F5LJC4_PENAI</name>
<gene>
    <name evidence="2" type="ORF">PENARI_c008G12338</name>
</gene>
<evidence type="ECO:0000256" key="1">
    <source>
        <dbReference type="SAM" id="MobiDB-lite"/>
    </source>
</evidence>
<protein>
    <submittedName>
        <fullName evidence="2">Uncharacterized protein</fullName>
    </submittedName>
</protein>
<proteinExistence type="predicted"/>
<dbReference type="RefSeq" id="XP_022488752.1">
    <property type="nucleotide sequence ID" value="XM_022631690.1"/>
</dbReference>
<evidence type="ECO:0000313" key="3">
    <source>
        <dbReference type="Proteomes" id="UP000177622"/>
    </source>
</evidence>
<feature type="compositionally biased region" description="Polar residues" evidence="1">
    <location>
        <begin position="9"/>
        <end position="33"/>
    </location>
</feature>
<dbReference type="GeneID" id="34576424"/>
<dbReference type="AlphaFoldDB" id="A0A1F5LJC4"/>
<sequence>MHRVLRNHAQISRTVRGSTSYRCRHVSASSPQR</sequence>
<reference evidence="2 3" key="1">
    <citation type="journal article" date="2016" name="Sci. Rep.">
        <title>Penicillium arizonense, a new, genome sequenced fungal species, reveals a high chemical diversity in secreted metabolites.</title>
        <authorList>
            <person name="Grijseels S."/>
            <person name="Nielsen J.C."/>
            <person name="Randelovic M."/>
            <person name="Nielsen J."/>
            <person name="Nielsen K.F."/>
            <person name="Workman M."/>
            <person name="Frisvad J.C."/>
        </authorList>
    </citation>
    <scope>NUCLEOTIDE SEQUENCE [LARGE SCALE GENOMIC DNA]</scope>
    <source>
        <strain evidence="2 3">CBS 141311</strain>
    </source>
</reference>
<accession>A0A1F5LJC4</accession>
<comment type="caution">
    <text evidence="2">The sequence shown here is derived from an EMBL/GenBank/DDBJ whole genome shotgun (WGS) entry which is preliminary data.</text>
</comment>
<feature type="region of interest" description="Disordered" evidence="1">
    <location>
        <begin position="1"/>
        <end position="33"/>
    </location>
</feature>
<keyword evidence="3" id="KW-1185">Reference proteome</keyword>
<organism evidence="2 3">
    <name type="scientific">Penicillium arizonense</name>
    <dbReference type="NCBI Taxonomy" id="1835702"/>
    <lineage>
        <taxon>Eukaryota</taxon>
        <taxon>Fungi</taxon>
        <taxon>Dikarya</taxon>
        <taxon>Ascomycota</taxon>
        <taxon>Pezizomycotina</taxon>
        <taxon>Eurotiomycetes</taxon>
        <taxon>Eurotiomycetidae</taxon>
        <taxon>Eurotiales</taxon>
        <taxon>Aspergillaceae</taxon>
        <taxon>Penicillium</taxon>
    </lineage>
</organism>
<evidence type="ECO:0000313" key="2">
    <source>
        <dbReference type="EMBL" id="OGE53313.1"/>
    </source>
</evidence>